<dbReference type="EMBL" id="CP027768">
    <property type="protein sequence ID" value="AYW49757.1"/>
    <property type="molecule type" value="Genomic_DNA"/>
</dbReference>
<sequence>MKKRVVASLVIALFISACSPSSASTENSADTQTQTSQSTSEDTADTSDTFGTYEEEDLNTEYDSDSSTVELSDNTEEVEGVSVDGQTVTINQGGTYVLSGELTDGQVVVNVNEDEKVHLVLNDVTITNQQGPAILVEQAEKVVTTLASDTTNTLTDGDDYQLDGDETEPDATFYSKEDLVINGDGELKVSGNYNNGIRSKDDLILVSGEYTVNAKNNALKGKDSVQILDGSYTLTTEEGDGIQSNNSDEEDKGYIAIDGGTFKITSGRDGVQAETVVNIQQAEITIKTGENETSDEESYKGIKAGNSLLIQNGTFKLTTADDSLHSDGDIAIKDGEFTLDSGDDGIHADNDLTIDGGTINVTDSNEGLEASVITINDGDIAVVASDDGLNTSDGSSSDTEETAGQEGAPGEEQADDSLLLAINGGTLHVDAQGDGLDSNGNIEMTGGTVTVDGPTEDNNGALDYEGDFEVSGGTLIAAGSSGMAMNVSDSSSQASLGVYFSETQSAGTIVSLQDSDGNVIATYKPSKDFDHIVISSSELEVDESYTLVSGTDAKGTEQNGYYQDEEIVDGTELGTLTLSDTVTNLSETGETVSVDSMMGGPGGAPNGEAGDGEPPQ</sequence>
<reference evidence="3 4" key="1">
    <citation type="journal article" date="2012" name="Int. J. Syst. Evol. Microbiol.">
        <title>Characterization of Tetragenococcus strains from sugar thick juice reveals a novel species, Tetragenococcus osmophilus sp. nov., and divides Tetragenococcus halophilus into two subspecies, T. halophilus subsp. halophilus subsp. nov. and T. halophilus subsp. flandriensis subsp. nov.</title>
        <authorList>
            <person name="Juste A."/>
            <person name="Van Trappen S."/>
            <person name="Verreth C."/>
            <person name="Cleenwerck I."/>
            <person name="De Vos P."/>
            <person name="Lievens B."/>
            <person name="Willems K.A."/>
        </authorList>
    </citation>
    <scope>NUCLEOTIDE SEQUENCE [LARGE SCALE GENOMIC DNA]</scope>
    <source>
        <strain evidence="3 4">LMG 26042</strain>
    </source>
</reference>
<dbReference type="RefSeq" id="WP_082786886.1">
    <property type="nucleotide sequence ID" value="NZ_BSYH01000006.1"/>
</dbReference>
<accession>A0A3G5FHA6</accession>
<dbReference type="PROSITE" id="PS51257">
    <property type="entry name" value="PROKAR_LIPOPROTEIN"/>
    <property type="match status" value="1"/>
</dbReference>
<feature type="signal peptide" evidence="2">
    <location>
        <begin position="1"/>
        <end position="23"/>
    </location>
</feature>
<protein>
    <submittedName>
        <fullName evidence="3">Carbohydrate-binding domain-containing protein</fullName>
    </submittedName>
</protein>
<evidence type="ECO:0000313" key="4">
    <source>
        <dbReference type="Proteomes" id="UP000280475"/>
    </source>
</evidence>
<evidence type="ECO:0000313" key="3">
    <source>
        <dbReference type="EMBL" id="AYW49757.1"/>
    </source>
</evidence>
<dbReference type="InterPro" id="IPR025584">
    <property type="entry name" value="Cthe_2159"/>
</dbReference>
<proteinExistence type="predicted"/>
<dbReference type="Pfam" id="PF14262">
    <property type="entry name" value="Cthe_2159"/>
    <property type="match status" value="1"/>
</dbReference>
<dbReference type="AlphaFoldDB" id="A0A3G5FHA6"/>
<dbReference type="Proteomes" id="UP000280475">
    <property type="component" value="Chromosome"/>
</dbReference>
<feature type="region of interest" description="Disordered" evidence="1">
    <location>
        <begin position="21"/>
        <end position="80"/>
    </location>
</feature>
<evidence type="ECO:0000256" key="1">
    <source>
        <dbReference type="SAM" id="MobiDB-lite"/>
    </source>
</evidence>
<feature type="compositionally biased region" description="Low complexity" evidence="1">
    <location>
        <begin position="28"/>
        <end position="49"/>
    </location>
</feature>
<organism evidence="3 4">
    <name type="scientific">Tetragenococcus halophilus</name>
    <name type="common">Pediococcus halophilus</name>
    <dbReference type="NCBI Taxonomy" id="51669"/>
    <lineage>
        <taxon>Bacteria</taxon>
        <taxon>Bacillati</taxon>
        <taxon>Bacillota</taxon>
        <taxon>Bacilli</taxon>
        <taxon>Lactobacillales</taxon>
        <taxon>Enterococcaceae</taxon>
        <taxon>Tetragenococcus</taxon>
    </lineage>
</organism>
<feature type="region of interest" description="Disordered" evidence="1">
    <location>
        <begin position="384"/>
        <end position="412"/>
    </location>
</feature>
<name>A0A3G5FHA6_TETHA</name>
<gene>
    <name evidence="3" type="ORF">C7H83_04300</name>
</gene>
<feature type="region of interest" description="Disordered" evidence="1">
    <location>
        <begin position="590"/>
        <end position="616"/>
    </location>
</feature>
<keyword evidence="2" id="KW-0732">Signal</keyword>
<feature type="chain" id="PRO_5018120837" evidence="2">
    <location>
        <begin position="24"/>
        <end position="616"/>
    </location>
</feature>
<feature type="compositionally biased region" description="Acidic residues" evidence="1">
    <location>
        <begin position="53"/>
        <end position="64"/>
    </location>
</feature>
<evidence type="ECO:0000256" key="2">
    <source>
        <dbReference type="SAM" id="SignalP"/>
    </source>
</evidence>